<evidence type="ECO:0000256" key="5">
    <source>
        <dbReference type="ARBA" id="ARBA00023315"/>
    </source>
</evidence>
<dbReference type="Gene3D" id="1.10.1200.10">
    <property type="entry name" value="ACP-like"/>
    <property type="match status" value="1"/>
</dbReference>
<dbReference type="Gene3D" id="3.40.366.10">
    <property type="entry name" value="Malonyl-Coenzyme A Acyl Carrier Protein, domain 2"/>
    <property type="match status" value="2"/>
</dbReference>
<dbReference type="InterPro" id="IPR014030">
    <property type="entry name" value="Ketoacyl_synth_N"/>
</dbReference>
<dbReference type="SUPFAM" id="SSF47336">
    <property type="entry name" value="ACP-like"/>
    <property type="match status" value="1"/>
</dbReference>
<dbReference type="SMART" id="SM00823">
    <property type="entry name" value="PKS_PP"/>
    <property type="match status" value="1"/>
</dbReference>
<feature type="region of interest" description="Disordered" evidence="6">
    <location>
        <begin position="77"/>
        <end position="106"/>
    </location>
</feature>
<evidence type="ECO:0008006" key="11">
    <source>
        <dbReference type="Google" id="ProtNLM"/>
    </source>
</evidence>
<dbReference type="InterPro" id="IPR036736">
    <property type="entry name" value="ACP-like_sf"/>
</dbReference>
<evidence type="ECO:0000256" key="4">
    <source>
        <dbReference type="ARBA" id="ARBA00023194"/>
    </source>
</evidence>
<feature type="region of interest" description="Disordered" evidence="6">
    <location>
        <begin position="1420"/>
        <end position="1461"/>
    </location>
</feature>
<dbReference type="InterPro" id="IPR018201">
    <property type="entry name" value="Ketoacyl_synth_AS"/>
</dbReference>
<feature type="compositionally biased region" description="Gly residues" evidence="6">
    <location>
        <begin position="860"/>
        <end position="874"/>
    </location>
</feature>
<evidence type="ECO:0000259" key="8">
    <source>
        <dbReference type="PROSITE" id="PS52004"/>
    </source>
</evidence>
<dbReference type="InterPro" id="IPR001227">
    <property type="entry name" value="Ac_transferase_dom_sf"/>
</dbReference>
<keyword evidence="1" id="KW-0596">Phosphopantetheine</keyword>
<dbReference type="SUPFAM" id="SSF52151">
    <property type="entry name" value="FabD/lysophospholipase-like"/>
    <property type="match status" value="2"/>
</dbReference>
<feature type="compositionally biased region" description="Basic and acidic residues" evidence="6">
    <location>
        <begin position="1442"/>
        <end position="1453"/>
    </location>
</feature>
<evidence type="ECO:0000256" key="3">
    <source>
        <dbReference type="ARBA" id="ARBA00022679"/>
    </source>
</evidence>
<evidence type="ECO:0000313" key="10">
    <source>
        <dbReference type="Proteomes" id="UP001501447"/>
    </source>
</evidence>
<sequence>MVGRKLPSTLAWRFPTPSALAEAIVEGGSATRAEPSEKPVGGESGEPVAVVGMSGRFPGANNTAELWKLLNEGGEAVGDVPPDRWRNDDWYDPDPNSPGRTSTRRGGFLKDGIAGFDPLFFRISPAEAVHMDPQQRLMLELAWEALEDAGTVPGHLRDKPVGVYAGVMWSEYAGMLAAQPGLLGAHSAPGGDTSVVPARVSYFLGLRGPSIAFNTACSSSLVALHTARRALLAGECELALAGGVNLMCSPSSTVAMSRFGAMAPDGRCKAFDAAADGYVRGEGGGVVVLKRLSRAVADGDRIYCTLIGSAVNNDGFSNGLTAPNPVAQEDVVRAACADAGVDPAEVDFVETHGTGTELGDPIEAGALGAVYGPEREPARPLLLGAVKTNLGHLEAAAGIAGFVKTALALHHRQVPGNLNFEEPSPHIDFDELRLAVPTKPQPWPGPRDKTPLAGVSSFGFGGTNCHVLLSGVPEQPRRRTVSHLPAAEGEGPVFVYGGQGSQWPGMAARFMAVPAFARAVRRCDRAFAPYLGGSLTDVLTRGGHRLTDTAWIQASIFTVQVALTALWDSWGLRPSAVVGQSMGEVAAAHVAGALSLEESVLVLATRTRLLQQAAGRGTMAVVDLPAEALRELLGGKGDLAVAVVSSPGRTVVSGRQVELAGLRGELEARGVEFRPIDVDYASHGPQMEPLLADLESELAGLTPGPTRVPMWSTVTGGRIDGSHLDGSYWARNLRERVLFAPVLAELAERGARQFVDVNPHPVVQRDIQRSAGEHATVLASCVRGESGTEAFARLAAVAGEVGHDLSGPAPATLLTLSAKTREALREAASRMASHLRNGQEEDGLEGNGPEGNRPEANGPGANGPEGNGPGGVPDGNGPHDGHAGGYDTLYDTAFTAGARRTHHGRRLALVTAEAGEAARILDGYVRGEASPALFEGTAGREARTVFVFPGQGGQHPAMGTELYRTEPVFRAAAHRCAQLVAAESGVDMTPWLSGAEPLDTSSFTAVQPALFTLGVALAALWESWGVRPDAVVGHSMGEVAAAYVSGALSLPDAVRVICRRSAALAGVSGAGSMLVTDLDEEAAQELVRRHSGELEIAALNGPAATVLTGSTEAVRAAEAVLGEQGRFAKVIAVDAAAHSRHVEPAIPGLRGSLAGVTPKESAVPFVSTVTGRVQRGTLLGASYWARNLREPVRFRDAVTDLTGSGPVCFVELGPHPVLAPAADAVAGPAGGRAVPALRKDTSEHEALLGALAAVHVHGQALEWDRLPVPPGAHVALPAYPWQRRPYWIGGAPEAPGPEAAAMGPAGPLEALAPDPAPGRAPGDGTEPGLSARIAQASAEEALPLLERRLARQVAPLLGVRPDALPADQAPIAFGLTSLVAMQWHNAITADLGVEVPASSLLRSADLRSLAQEVLSALSARDAGTGSGTGPGPESGSDNNNESDARSAPHREPIDAPTEILL</sequence>
<comment type="caution">
    <text evidence="9">The sequence shown here is derived from an EMBL/GenBank/DDBJ whole genome shotgun (WGS) entry which is preliminary data.</text>
</comment>
<dbReference type="PROSITE" id="PS00606">
    <property type="entry name" value="KS3_1"/>
    <property type="match status" value="1"/>
</dbReference>
<keyword evidence="4" id="KW-0045">Antibiotic biosynthesis</keyword>
<dbReference type="Pfam" id="PF16197">
    <property type="entry name" value="KAsynt_C_assoc"/>
    <property type="match status" value="1"/>
</dbReference>
<dbReference type="InterPro" id="IPR020841">
    <property type="entry name" value="PKS_Beta-ketoAc_synthase_dom"/>
</dbReference>
<dbReference type="InterPro" id="IPR032821">
    <property type="entry name" value="PKS_assoc"/>
</dbReference>
<dbReference type="Proteomes" id="UP001501447">
    <property type="component" value="Unassembled WGS sequence"/>
</dbReference>
<gene>
    <name evidence="9" type="ORF">GCM10009863_00500</name>
</gene>
<proteinExistence type="predicted"/>
<feature type="domain" description="Carrier" evidence="7">
    <location>
        <begin position="1340"/>
        <end position="1417"/>
    </location>
</feature>
<dbReference type="Gene3D" id="3.30.70.3290">
    <property type="match status" value="1"/>
</dbReference>
<keyword evidence="3" id="KW-0808">Transferase</keyword>
<organism evidence="9 10">
    <name type="scientific">Streptomyces axinellae</name>
    <dbReference type="NCBI Taxonomy" id="552788"/>
    <lineage>
        <taxon>Bacteria</taxon>
        <taxon>Bacillati</taxon>
        <taxon>Actinomycetota</taxon>
        <taxon>Actinomycetes</taxon>
        <taxon>Kitasatosporales</taxon>
        <taxon>Streptomycetaceae</taxon>
        <taxon>Streptomyces</taxon>
    </lineage>
</organism>
<dbReference type="InterPro" id="IPR020806">
    <property type="entry name" value="PKS_PP-bd"/>
</dbReference>
<feature type="compositionally biased region" description="Low complexity" evidence="6">
    <location>
        <begin position="1297"/>
        <end position="1324"/>
    </location>
</feature>
<dbReference type="InterPro" id="IPR009081">
    <property type="entry name" value="PP-bd_ACP"/>
</dbReference>
<dbReference type="SUPFAM" id="SSF53901">
    <property type="entry name" value="Thiolase-like"/>
    <property type="match status" value="1"/>
</dbReference>
<accession>A0ABN3PLB1</accession>
<dbReference type="EMBL" id="BAAARJ010000001">
    <property type="protein sequence ID" value="GAA2591427.1"/>
    <property type="molecule type" value="Genomic_DNA"/>
</dbReference>
<dbReference type="Pfam" id="PF00109">
    <property type="entry name" value="ketoacyl-synt"/>
    <property type="match status" value="1"/>
</dbReference>
<dbReference type="SUPFAM" id="SSF55048">
    <property type="entry name" value="Probable ACP-binding domain of malonyl-CoA ACP transacylase"/>
    <property type="match status" value="2"/>
</dbReference>
<dbReference type="SMART" id="SM00827">
    <property type="entry name" value="PKS_AT"/>
    <property type="match status" value="2"/>
</dbReference>
<dbReference type="CDD" id="cd00833">
    <property type="entry name" value="PKS"/>
    <property type="match status" value="1"/>
</dbReference>
<dbReference type="Pfam" id="PF00550">
    <property type="entry name" value="PP-binding"/>
    <property type="match status" value="1"/>
</dbReference>
<dbReference type="InterPro" id="IPR014043">
    <property type="entry name" value="Acyl_transferase_dom"/>
</dbReference>
<dbReference type="Pfam" id="PF00698">
    <property type="entry name" value="Acyl_transf_1"/>
    <property type="match status" value="2"/>
</dbReference>
<feature type="region of interest" description="Disordered" evidence="6">
    <location>
        <begin position="1297"/>
        <end position="1328"/>
    </location>
</feature>
<feature type="domain" description="Ketosynthase family 3 (KS3)" evidence="8">
    <location>
        <begin position="45"/>
        <end position="471"/>
    </location>
</feature>
<dbReference type="PANTHER" id="PTHR43775:SF37">
    <property type="entry name" value="SI:DKEY-61P9.11"/>
    <property type="match status" value="1"/>
</dbReference>
<dbReference type="SMART" id="SM00825">
    <property type="entry name" value="PKS_KS"/>
    <property type="match status" value="1"/>
</dbReference>
<dbReference type="InterPro" id="IPR016035">
    <property type="entry name" value="Acyl_Trfase/lysoPLipase"/>
</dbReference>
<reference evidence="9 10" key="1">
    <citation type="journal article" date="2019" name="Int. J. Syst. Evol. Microbiol.">
        <title>The Global Catalogue of Microorganisms (GCM) 10K type strain sequencing project: providing services to taxonomists for standard genome sequencing and annotation.</title>
        <authorList>
            <consortium name="The Broad Institute Genomics Platform"/>
            <consortium name="The Broad Institute Genome Sequencing Center for Infectious Disease"/>
            <person name="Wu L."/>
            <person name="Ma J."/>
        </authorList>
    </citation>
    <scope>NUCLEOTIDE SEQUENCE [LARGE SCALE GENOMIC DNA]</scope>
    <source>
        <strain evidence="9 10">JCM 16373</strain>
    </source>
</reference>
<dbReference type="Gene3D" id="3.40.47.10">
    <property type="match status" value="1"/>
</dbReference>
<dbReference type="SMART" id="SM01294">
    <property type="entry name" value="PKS_PP_betabranch"/>
    <property type="match status" value="1"/>
</dbReference>
<dbReference type="PROSITE" id="PS50075">
    <property type="entry name" value="CARRIER"/>
    <property type="match status" value="1"/>
</dbReference>
<evidence type="ECO:0000256" key="6">
    <source>
        <dbReference type="SAM" id="MobiDB-lite"/>
    </source>
</evidence>
<evidence type="ECO:0000256" key="1">
    <source>
        <dbReference type="ARBA" id="ARBA00022450"/>
    </source>
</evidence>
<keyword evidence="10" id="KW-1185">Reference proteome</keyword>
<protein>
    <recommendedName>
        <fullName evidence="11">Acyltransferase domain-containing protein</fullName>
    </recommendedName>
</protein>
<dbReference type="InterPro" id="IPR050091">
    <property type="entry name" value="PKS_NRPS_Biosynth_Enz"/>
</dbReference>
<evidence type="ECO:0000256" key="2">
    <source>
        <dbReference type="ARBA" id="ARBA00022553"/>
    </source>
</evidence>
<feature type="region of interest" description="Disordered" evidence="6">
    <location>
        <begin position="825"/>
        <end position="884"/>
    </location>
</feature>
<evidence type="ECO:0000313" key="9">
    <source>
        <dbReference type="EMBL" id="GAA2591427.1"/>
    </source>
</evidence>
<dbReference type="PROSITE" id="PS52004">
    <property type="entry name" value="KS3_2"/>
    <property type="match status" value="1"/>
</dbReference>
<dbReference type="InterPro" id="IPR014031">
    <property type="entry name" value="Ketoacyl_synth_C"/>
</dbReference>
<keyword evidence="5" id="KW-0012">Acyltransferase</keyword>
<dbReference type="PANTHER" id="PTHR43775">
    <property type="entry name" value="FATTY ACID SYNTHASE"/>
    <property type="match status" value="1"/>
</dbReference>
<dbReference type="Pfam" id="PF02801">
    <property type="entry name" value="Ketoacyl-synt_C"/>
    <property type="match status" value="1"/>
</dbReference>
<name>A0ABN3PLB1_9ACTN</name>
<dbReference type="InterPro" id="IPR016039">
    <property type="entry name" value="Thiolase-like"/>
</dbReference>
<keyword evidence="2" id="KW-0597">Phosphoprotein</keyword>
<evidence type="ECO:0000259" key="7">
    <source>
        <dbReference type="PROSITE" id="PS50075"/>
    </source>
</evidence>
<dbReference type="InterPro" id="IPR016036">
    <property type="entry name" value="Malonyl_transacylase_ACP-bd"/>
</dbReference>